<dbReference type="InterPro" id="IPR013083">
    <property type="entry name" value="Znf_RING/FYVE/PHD"/>
</dbReference>
<keyword evidence="1 3" id="KW-0479">Metal-binding</keyword>
<feature type="compositionally biased region" description="Basic residues" evidence="4">
    <location>
        <begin position="770"/>
        <end position="779"/>
    </location>
</feature>
<name>A0ABD2K9N6_9BILA</name>
<dbReference type="PROSITE" id="PS50089">
    <property type="entry name" value="ZF_RING_2"/>
    <property type="match status" value="1"/>
</dbReference>
<proteinExistence type="predicted"/>
<evidence type="ECO:0000256" key="3">
    <source>
        <dbReference type="PROSITE-ProRule" id="PRU00175"/>
    </source>
</evidence>
<feature type="region of interest" description="Disordered" evidence="4">
    <location>
        <begin position="330"/>
        <end position="366"/>
    </location>
</feature>
<dbReference type="SUPFAM" id="SSF57850">
    <property type="entry name" value="RING/U-box"/>
    <property type="match status" value="1"/>
</dbReference>
<dbReference type="GO" id="GO:0008270">
    <property type="term" value="F:zinc ion binding"/>
    <property type="evidence" value="ECO:0007669"/>
    <property type="project" value="UniProtKB-KW"/>
</dbReference>
<feature type="compositionally biased region" description="Low complexity" evidence="4">
    <location>
        <begin position="478"/>
        <end position="487"/>
    </location>
</feature>
<comment type="caution">
    <text evidence="6">The sequence shown here is derived from an EMBL/GenBank/DDBJ whole genome shotgun (WGS) entry which is preliminary data.</text>
</comment>
<protein>
    <recommendedName>
        <fullName evidence="5">RING-type domain-containing protein</fullName>
    </recommendedName>
</protein>
<dbReference type="AlphaFoldDB" id="A0ABD2K9N6"/>
<evidence type="ECO:0000256" key="4">
    <source>
        <dbReference type="SAM" id="MobiDB-lite"/>
    </source>
</evidence>
<accession>A0ABD2K9N6</accession>
<reference evidence="6 7" key="1">
    <citation type="submission" date="2024-10" db="EMBL/GenBank/DDBJ databases">
        <authorList>
            <person name="Kim D."/>
        </authorList>
    </citation>
    <scope>NUCLEOTIDE SEQUENCE [LARGE SCALE GENOMIC DNA]</scope>
    <source>
        <strain evidence="6">BH-2024</strain>
    </source>
</reference>
<feature type="compositionally biased region" description="Basic residues" evidence="4">
    <location>
        <begin position="570"/>
        <end position="580"/>
    </location>
</feature>
<keyword evidence="1 3" id="KW-0863">Zinc-finger</keyword>
<dbReference type="InterPro" id="IPR001841">
    <property type="entry name" value="Znf_RING"/>
</dbReference>
<evidence type="ECO:0000313" key="6">
    <source>
        <dbReference type="EMBL" id="KAL3099264.1"/>
    </source>
</evidence>
<organism evidence="6 7">
    <name type="scientific">Heterodera trifolii</name>
    <dbReference type="NCBI Taxonomy" id="157864"/>
    <lineage>
        <taxon>Eukaryota</taxon>
        <taxon>Metazoa</taxon>
        <taxon>Ecdysozoa</taxon>
        <taxon>Nematoda</taxon>
        <taxon>Chromadorea</taxon>
        <taxon>Rhabditida</taxon>
        <taxon>Tylenchina</taxon>
        <taxon>Tylenchomorpha</taxon>
        <taxon>Tylenchoidea</taxon>
        <taxon>Heteroderidae</taxon>
        <taxon>Heteroderinae</taxon>
        <taxon>Heterodera</taxon>
    </lineage>
</organism>
<dbReference type="EMBL" id="JBICBT010000814">
    <property type="protein sequence ID" value="KAL3099264.1"/>
    <property type="molecule type" value="Genomic_DNA"/>
</dbReference>
<evidence type="ECO:0000313" key="7">
    <source>
        <dbReference type="Proteomes" id="UP001620626"/>
    </source>
</evidence>
<feature type="region of interest" description="Disordered" evidence="4">
    <location>
        <begin position="519"/>
        <end position="543"/>
    </location>
</feature>
<feature type="region of interest" description="Disordered" evidence="4">
    <location>
        <begin position="558"/>
        <end position="581"/>
    </location>
</feature>
<feature type="compositionally biased region" description="Acidic residues" evidence="4">
    <location>
        <begin position="743"/>
        <end position="753"/>
    </location>
</feature>
<feature type="domain" description="RING-type" evidence="5">
    <location>
        <begin position="677"/>
        <end position="718"/>
    </location>
</feature>
<evidence type="ECO:0000259" key="5">
    <source>
        <dbReference type="PROSITE" id="PS50089"/>
    </source>
</evidence>
<dbReference type="Proteomes" id="UP001620626">
    <property type="component" value="Unassembled WGS sequence"/>
</dbReference>
<sequence length="813" mass="90670">MGAPSPAIASSTCQLLLMEVPKGGNKAPRRANPDSAQSIDGNIGNKRRRTRNEGNQQQNPQQTEFPPVVLAAHHSQPQHQLLNQGHSTGAFPFVDPQQQQQLTPQPLGTPARVSVTYTKPFPMLEQQQPQRTQNLQQGDEAAIMERVRQRQLAELAAMESARPIPDDLQYCAPYNAYGLTSIGWLLMGWREQMLLTVKEWERDDGRPSELARAQARDRVHLQRLNVVQQKGAIATTNENTFIFTLTFGQFSTMTIISHAGNEWAANATVPHNFFGVVSNRADGTGSANVQQQQSQQHQQGTSAALHVRVGLNEEEEDDEDLLLCIENGQELSGGDRHQPHQRTSTPQSDRRGHPKRPHGGGDKAKFKGRKLILQFDKDASQLLTVKEWERDDGRPSELARAQARDRVHLQRLNVVQQKGAIATTNENTFIFTLTFGQFSTMTIISHAGNEWAANATVPHNFFGVVSNRADGTGSANVQQQQSQQHQQGTSAALHVRVGLNEEEEEDDEDLLLCIENGQELSGGDRHQPHQRTSTPPRRSARLRAPGYRPLFRVVFHHSSTTGNPVAERRKQQRRSKRRCRQRLERQRLRAERQPFWRLLDQQWADEAHHRALVESDWLLYGDQLATARDVMLADGRPLDDWLRHDETVADWTPLDQSELKRLSDGVHRTAGVGAEACPICMEPLADNVLLCTGCCGQRFCSVCLWTHACQSRACPLCRRHLLTGESLTVVAEDVSGDDNSQADYDDDSADDGDDHGGAEAALSPPQQHIRPTRLRRRHGPATEASCSGFGTWGSPSSNSTEGSFVELAEWADE</sequence>
<evidence type="ECO:0000256" key="1">
    <source>
        <dbReference type="ARBA" id="ARBA00022771"/>
    </source>
</evidence>
<dbReference type="Gene3D" id="3.30.40.10">
    <property type="entry name" value="Zinc/RING finger domain, C3HC4 (zinc finger)"/>
    <property type="match status" value="1"/>
</dbReference>
<feature type="region of interest" description="Disordered" evidence="4">
    <location>
        <begin position="19"/>
        <end position="61"/>
    </location>
</feature>
<keyword evidence="2" id="KW-0862">Zinc</keyword>
<feature type="compositionally biased region" description="Polar residues" evidence="4">
    <location>
        <begin position="793"/>
        <end position="802"/>
    </location>
</feature>
<feature type="region of interest" description="Disordered" evidence="4">
    <location>
        <begin position="471"/>
        <end position="490"/>
    </location>
</feature>
<keyword evidence="7" id="KW-1185">Reference proteome</keyword>
<feature type="region of interest" description="Disordered" evidence="4">
    <location>
        <begin position="732"/>
        <end position="813"/>
    </location>
</feature>
<gene>
    <name evidence="6" type="ORF">niasHT_028211</name>
</gene>
<evidence type="ECO:0000256" key="2">
    <source>
        <dbReference type="ARBA" id="ARBA00022833"/>
    </source>
</evidence>